<evidence type="ECO:0008006" key="4">
    <source>
        <dbReference type="Google" id="ProtNLM"/>
    </source>
</evidence>
<keyword evidence="3" id="KW-1185">Reference proteome</keyword>
<organism evidence="2 3">
    <name type="scientific">Aquimarina gracilis</name>
    <dbReference type="NCBI Taxonomy" id="874422"/>
    <lineage>
        <taxon>Bacteria</taxon>
        <taxon>Pseudomonadati</taxon>
        <taxon>Bacteroidota</taxon>
        <taxon>Flavobacteriia</taxon>
        <taxon>Flavobacteriales</taxon>
        <taxon>Flavobacteriaceae</taxon>
        <taxon>Aquimarina</taxon>
    </lineage>
</organism>
<protein>
    <recommendedName>
        <fullName evidence="4">PepSY domain-containing protein</fullName>
    </recommendedName>
</protein>
<evidence type="ECO:0000313" key="2">
    <source>
        <dbReference type="EMBL" id="MEB3346204.1"/>
    </source>
</evidence>
<comment type="caution">
    <text evidence="2">The sequence shown here is derived from an EMBL/GenBank/DDBJ whole genome shotgun (WGS) entry which is preliminary data.</text>
</comment>
<proteinExistence type="predicted"/>
<name>A0ABU5ZWF1_9FLAO</name>
<sequence length="122" mass="14057">MKNYILPLLLFSTFLLFSSFSSENFSTIPLDKVQNQSDRKLSPEEVKQRGIDLLVNEIVEQIDEIDLRKMARSAIFETSYGFRWKMVNLHTGKKIIIKVDKDFKLISARTGDNIKIMIPGSC</sequence>
<gene>
    <name evidence="2" type="ORF">U6A24_12070</name>
</gene>
<dbReference type="Proteomes" id="UP001327027">
    <property type="component" value="Unassembled WGS sequence"/>
</dbReference>
<feature type="signal peptide" evidence="1">
    <location>
        <begin position="1"/>
        <end position="21"/>
    </location>
</feature>
<reference evidence="2 3" key="1">
    <citation type="journal article" date="2013" name="Int. J. Syst. Evol. Microbiol.">
        <title>Aquimarina gracilis sp. nov., isolated from the gut microflora of a mussel, Mytilus coruscus, and emended description of Aquimarina spongiae.</title>
        <authorList>
            <person name="Park S.C."/>
            <person name="Choe H.N."/>
            <person name="Baik K.S."/>
            <person name="Seong C.N."/>
        </authorList>
    </citation>
    <scope>NUCLEOTIDE SEQUENCE [LARGE SCALE GENOMIC DNA]</scope>
    <source>
        <strain evidence="2 3">PSC32</strain>
    </source>
</reference>
<dbReference type="RefSeq" id="WP_324180229.1">
    <property type="nucleotide sequence ID" value="NZ_BAABAW010000024.1"/>
</dbReference>
<accession>A0ABU5ZWF1</accession>
<feature type="chain" id="PRO_5047377036" description="PepSY domain-containing protein" evidence="1">
    <location>
        <begin position="22"/>
        <end position="122"/>
    </location>
</feature>
<evidence type="ECO:0000256" key="1">
    <source>
        <dbReference type="SAM" id="SignalP"/>
    </source>
</evidence>
<keyword evidence="1" id="KW-0732">Signal</keyword>
<dbReference type="EMBL" id="JAYKLX010000005">
    <property type="protein sequence ID" value="MEB3346204.1"/>
    <property type="molecule type" value="Genomic_DNA"/>
</dbReference>
<evidence type="ECO:0000313" key="3">
    <source>
        <dbReference type="Proteomes" id="UP001327027"/>
    </source>
</evidence>